<dbReference type="EMBL" id="GBRH01230104">
    <property type="protein sequence ID" value="JAD67791.1"/>
    <property type="molecule type" value="Transcribed_RNA"/>
</dbReference>
<feature type="compositionally biased region" description="Basic residues" evidence="1">
    <location>
        <begin position="1"/>
        <end position="16"/>
    </location>
</feature>
<reference evidence="2" key="1">
    <citation type="submission" date="2014-09" db="EMBL/GenBank/DDBJ databases">
        <authorList>
            <person name="Magalhaes I.L.F."/>
            <person name="Oliveira U."/>
            <person name="Santos F.R."/>
            <person name="Vidigal T.H.D.A."/>
            <person name="Brescovit A.D."/>
            <person name="Santos A.J."/>
        </authorList>
    </citation>
    <scope>NUCLEOTIDE SEQUENCE</scope>
    <source>
        <tissue evidence="2">Shoot tissue taken approximately 20 cm above the soil surface</tissue>
    </source>
</reference>
<protein>
    <submittedName>
        <fullName evidence="2">Uncharacterized protein</fullName>
    </submittedName>
</protein>
<sequence>MRTRTRTTRGSGRHARSSPASGRRVTGKQLTPTQLLHPRASVTWALLQANTHFLILAVVVWPLT</sequence>
<accession>A0A0A9BWU9</accession>
<dbReference type="AlphaFoldDB" id="A0A0A9BWU9"/>
<evidence type="ECO:0000313" key="2">
    <source>
        <dbReference type="EMBL" id="JAD67791.1"/>
    </source>
</evidence>
<feature type="region of interest" description="Disordered" evidence="1">
    <location>
        <begin position="1"/>
        <end position="32"/>
    </location>
</feature>
<proteinExistence type="predicted"/>
<name>A0A0A9BWU9_ARUDO</name>
<evidence type="ECO:0000256" key="1">
    <source>
        <dbReference type="SAM" id="MobiDB-lite"/>
    </source>
</evidence>
<organism evidence="2">
    <name type="scientific">Arundo donax</name>
    <name type="common">Giant reed</name>
    <name type="synonym">Donax arundinaceus</name>
    <dbReference type="NCBI Taxonomy" id="35708"/>
    <lineage>
        <taxon>Eukaryota</taxon>
        <taxon>Viridiplantae</taxon>
        <taxon>Streptophyta</taxon>
        <taxon>Embryophyta</taxon>
        <taxon>Tracheophyta</taxon>
        <taxon>Spermatophyta</taxon>
        <taxon>Magnoliopsida</taxon>
        <taxon>Liliopsida</taxon>
        <taxon>Poales</taxon>
        <taxon>Poaceae</taxon>
        <taxon>PACMAD clade</taxon>
        <taxon>Arundinoideae</taxon>
        <taxon>Arundineae</taxon>
        <taxon>Arundo</taxon>
    </lineage>
</organism>
<reference evidence="2" key="2">
    <citation type="journal article" date="2015" name="Data Brief">
        <title>Shoot transcriptome of the giant reed, Arundo donax.</title>
        <authorList>
            <person name="Barrero R.A."/>
            <person name="Guerrero F.D."/>
            <person name="Moolhuijzen P."/>
            <person name="Goolsby J.A."/>
            <person name="Tidwell J."/>
            <person name="Bellgard S.E."/>
            <person name="Bellgard M.I."/>
        </authorList>
    </citation>
    <scope>NUCLEOTIDE SEQUENCE</scope>
    <source>
        <tissue evidence="2">Shoot tissue taken approximately 20 cm above the soil surface</tissue>
    </source>
</reference>